<protein>
    <submittedName>
        <fullName evidence="2">Group-specific protein</fullName>
    </submittedName>
</protein>
<accession>Q630X1</accession>
<dbReference type="PROSITE" id="PS51257">
    <property type="entry name" value="PROKAR_LIPOPROTEIN"/>
    <property type="match status" value="1"/>
</dbReference>
<dbReference type="Pfam" id="PF07495">
    <property type="entry name" value="Y_Y_Y"/>
    <property type="match status" value="1"/>
</dbReference>
<name>Q630X1_BACCZ</name>
<dbReference type="RefSeq" id="WP_000733626.1">
    <property type="nucleotide sequence ID" value="NC_006274.1"/>
</dbReference>
<evidence type="ECO:0000313" key="3">
    <source>
        <dbReference type="Proteomes" id="UP000002612"/>
    </source>
</evidence>
<evidence type="ECO:0000259" key="1">
    <source>
        <dbReference type="Pfam" id="PF07495"/>
    </source>
</evidence>
<feature type="domain" description="Two component regulator three Y" evidence="1">
    <location>
        <begin position="67"/>
        <end position="120"/>
    </location>
</feature>
<dbReference type="AlphaFoldDB" id="Q630X1"/>
<evidence type="ECO:0000313" key="2">
    <source>
        <dbReference type="EMBL" id="AAU15303.1"/>
    </source>
</evidence>
<sequence>MKKLILLLVTMLVMISGCDQGNKKEVSKEVKQNKTNQQEKIEDVKIKQANIEKSDKNTLKVTTKAVGEKLSYAYYVYKDDKVIEKSSYKEKSSYTYIAKEPGTYFVRVYAKDGNSKVDTQNTKELKVEK</sequence>
<dbReference type="EMBL" id="CP000001">
    <property type="protein sequence ID" value="AAU15303.1"/>
    <property type="molecule type" value="Genomic_DNA"/>
</dbReference>
<dbReference type="KEGG" id="bcz:BCE33L4977"/>
<dbReference type="InterPro" id="IPR011123">
    <property type="entry name" value="Y_Y_Y"/>
</dbReference>
<organism evidence="2 3">
    <name type="scientific">Bacillus cereus (strain ZK / E33L)</name>
    <dbReference type="NCBI Taxonomy" id="288681"/>
    <lineage>
        <taxon>Bacteria</taxon>
        <taxon>Bacillati</taxon>
        <taxon>Bacillota</taxon>
        <taxon>Bacilli</taxon>
        <taxon>Bacillales</taxon>
        <taxon>Bacillaceae</taxon>
        <taxon>Bacillus</taxon>
        <taxon>Bacillus cereus group</taxon>
    </lineage>
</organism>
<proteinExistence type="predicted"/>
<dbReference type="PATRIC" id="fig|288681.22.peg.370"/>
<reference evidence="3" key="1">
    <citation type="journal article" date="2006" name="J. Bacteriol.">
        <title>Pathogenomic sequence analysis of Bacillus cereus and Bacillus thuringiensis isolates closely related to Bacillus anthracis.</title>
        <authorList>
            <person name="Han C.S."/>
            <person name="Xie G."/>
            <person name="Challacombe J.F."/>
            <person name="Altherr M.R."/>
            <person name="Bhotika S.S."/>
            <person name="Brown N."/>
            <person name="Bruce D."/>
            <person name="Campbell C.S."/>
            <person name="Campbell M.L."/>
            <person name="Chen J."/>
            <person name="Chertkov O."/>
            <person name="Cleland C."/>
            <person name="Dimitrijevic M."/>
            <person name="Doggett N.A."/>
            <person name="Fawcett J.J."/>
            <person name="Glavina T."/>
            <person name="Goodwin L.A."/>
            <person name="Green L.D."/>
            <person name="Hill K.K."/>
            <person name="Hitchcock P."/>
            <person name="Jackson P.J."/>
            <person name="Keim P."/>
            <person name="Kewalramani A.R."/>
            <person name="Longmire J."/>
            <person name="Lucas S."/>
            <person name="Malfatti S."/>
            <person name="McMurry K."/>
            <person name="Meincke L.J."/>
            <person name="Misra M."/>
            <person name="Moseman B.L."/>
            <person name="Mundt M."/>
            <person name="Munk A.C."/>
            <person name="Okinaka R.T."/>
            <person name="Parson-Quintana B."/>
            <person name="Reilly L.P."/>
            <person name="Richardson P."/>
            <person name="Robinson D.L."/>
            <person name="Rubin E."/>
            <person name="Saunders E."/>
            <person name="Tapia R."/>
            <person name="Tesmer J.G."/>
            <person name="Thayer N."/>
            <person name="Thompson L.S."/>
            <person name="Tice H."/>
            <person name="Ticknor L.O."/>
            <person name="Wills P.L."/>
            <person name="Brettin T.S."/>
            <person name="Gilna P."/>
        </authorList>
    </citation>
    <scope>NUCLEOTIDE SEQUENCE [LARGE SCALE GENOMIC DNA]</scope>
    <source>
        <strain evidence="3">ZK / E33L</strain>
    </source>
</reference>
<gene>
    <name evidence="2" type="ordered locus">BCE33L4977</name>
</gene>
<dbReference type="Proteomes" id="UP000002612">
    <property type="component" value="Chromosome"/>
</dbReference>